<evidence type="ECO:0000313" key="2">
    <source>
        <dbReference type="EMBL" id="PYD47784.1"/>
    </source>
</evidence>
<reference evidence="2 3" key="1">
    <citation type="submission" date="2018-02" db="EMBL/GenBank/DDBJ databases">
        <authorList>
            <person name="Skraban J."/>
            <person name="Trcek J."/>
        </authorList>
    </citation>
    <scope>NUCLEOTIDE SEQUENCE [LARGE SCALE GENOMIC DNA]</scope>
    <source>
        <strain evidence="2 3">AV446</strain>
    </source>
</reference>
<evidence type="ECO:0000256" key="1">
    <source>
        <dbReference type="SAM" id="MobiDB-lite"/>
    </source>
</evidence>
<keyword evidence="3" id="KW-1185">Reference proteome</keyword>
<feature type="compositionally biased region" description="Polar residues" evidence="1">
    <location>
        <begin position="1"/>
        <end position="12"/>
    </location>
</feature>
<dbReference type="EMBL" id="PRCW01000062">
    <property type="protein sequence ID" value="PYD47784.1"/>
    <property type="molecule type" value="Genomic_DNA"/>
</dbReference>
<name>A0ABX5P1Y0_9PROT</name>
<gene>
    <name evidence="2" type="ORF">C3920_08500</name>
</gene>
<protein>
    <submittedName>
        <fullName evidence="2">RpsU-divergently transcribed protein</fullName>
    </submittedName>
</protein>
<dbReference type="Proteomes" id="UP000248116">
    <property type="component" value="Unassembled WGS sequence"/>
</dbReference>
<organism evidence="2 3">
    <name type="scientific">Novacetimonas pomaceti</name>
    <dbReference type="NCBI Taxonomy" id="2021998"/>
    <lineage>
        <taxon>Bacteria</taxon>
        <taxon>Pseudomonadati</taxon>
        <taxon>Pseudomonadota</taxon>
        <taxon>Alphaproteobacteria</taxon>
        <taxon>Acetobacterales</taxon>
        <taxon>Acetobacteraceae</taxon>
        <taxon>Novacetimonas</taxon>
    </lineage>
</organism>
<feature type="non-terminal residue" evidence="2">
    <location>
        <position position="26"/>
    </location>
</feature>
<feature type="region of interest" description="Disordered" evidence="1">
    <location>
        <begin position="1"/>
        <end position="26"/>
    </location>
</feature>
<comment type="caution">
    <text evidence="2">The sequence shown here is derived from an EMBL/GenBank/DDBJ whole genome shotgun (WGS) entry which is preliminary data.</text>
</comment>
<sequence>MIGSFITASAASCLSPPPVDHSPARD</sequence>
<accession>A0ABX5P1Y0</accession>
<evidence type="ECO:0000313" key="3">
    <source>
        <dbReference type="Proteomes" id="UP000248116"/>
    </source>
</evidence>
<proteinExistence type="predicted"/>